<proteinExistence type="predicted"/>
<dbReference type="Proteomes" id="UP000438429">
    <property type="component" value="Unassembled WGS sequence"/>
</dbReference>
<evidence type="ECO:0000313" key="2">
    <source>
        <dbReference type="Proteomes" id="UP000438429"/>
    </source>
</evidence>
<dbReference type="EMBL" id="VEVO01000007">
    <property type="protein sequence ID" value="KAF0040141.1"/>
    <property type="molecule type" value="Genomic_DNA"/>
</dbReference>
<gene>
    <name evidence="1" type="ORF">F2P81_008376</name>
</gene>
<comment type="caution">
    <text evidence="1">The sequence shown here is derived from an EMBL/GenBank/DDBJ whole genome shotgun (WGS) entry which is preliminary data.</text>
</comment>
<accession>A0A6A4TB36</accession>
<protein>
    <submittedName>
        <fullName evidence="1">Uncharacterized protein</fullName>
    </submittedName>
</protein>
<organism evidence="1 2">
    <name type="scientific">Scophthalmus maximus</name>
    <name type="common">Turbot</name>
    <name type="synonym">Psetta maxima</name>
    <dbReference type="NCBI Taxonomy" id="52904"/>
    <lineage>
        <taxon>Eukaryota</taxon>
        <taxon>Metazoa</taxon>
        <taxon>Chordata</taxon>
        <taxon>Craniata</taxon>
        <taxon>Vertebrata</taxon>
        <taxon>Euteleostomi</taxon>
        <taxon>Actinopterygii</taxon>
        <taxon>Neopterygii</taxon>
        <taxon>Teleostei</taxon>
        <taxon>Neoteleostei</taxon>
        <taxon>Acanthomorphata</taxon>
        <taxon>Carangaria</taxon>
        <taxon>Pleuronectiformes</taxon>
        <taxon>Pleuronectoidei</taxon>
        <taxon>Scophthalmidae</taxon>
        <taxon>Scophthalmus</taxon>
    </lineage>
</organism>
<reference evidence="1 2" key="1">
    <citation type="submission" date="2019-06" db="EMBL/GenBank/DDBJ databases">
        <title>Draft genomes of female and male turbot (Scophthalmus maximus).</title>
        <authorList>
            <person name="Xu H."/>
            <person name="Xu X.-W."/>
            <person name="Shao C."/>
            <person name="Chen S."/>
        </authorList>
    </citation>
    <scope>NUCLEOTIDE SEQUENCE [LARGE SCALE GENOMIC DNA]</scope>
    <source>
        <strain evidence="1">Ysfricsl-2016a</strain>
        <tissue evidence="1">Blood</tissue>
    </source>
</reference>
<dbReference type="AlphaFoldDB" id="A0A6A4TB36"/>
<name>A0A6A4TB36_SCOMX</name>
<evidence type="ECO:0000313" key="1">
    <source>
        <dbReference type="EMBL" id="KAF0040141.1"/>
    </source>
</evidence>
<sequence length="116" mass="12977">MHLKVAALAVTVPSCFSEGDGSLLFLLHVMLDAAKTSNYEAQSSEEAFTRRCLYTFQRGSVTVVLCQICPCCILMRHNRDGASPPRRRVRVSYGVCAVWMDVLPGAYRNMYEARPD</sequence>